<comment type="caution">
    <text evidence="1">The sequence shown here is derived from an EMBL/GenBank/DDBJ whole genome shotgun (WGS) entry which is preliminary data.</text>
</comment>
<gene>
    <name evidence="1" type="ORF">JRO89_XS08G0081700</name>
</gene>
<name>A0ABQ8HP35_9ROSI</name>
<organism evidence="1 2">
    <name type="scientific">Xanthoceras sorbifolium</name>
    <dbReference type="NCBI Taxonomy" id="99658"/>
    <lineage>
        <taxon>Eukaryota</taxon>
        <taxon>Viridiplantae</taxon>
        <taxon>Streptophyta</taxon>
        <taxon>Embryophyta</taxon>
        <taxon>Tracheophyta</taxon>
        <taxon>Spermatophyta</taxon>
        <taxon>Magnoliopsida</taxon>
        <taxon>eudicotyledons</taxon>
        <taxon>Gunneridae</taxon>
        <taxon>Pentapetalae</taxon>
        <taxon>rosids</taxon>
        <taxon>malvids</taxon>
        <taxon>Sapindales</taxon>
        <taxon>Sapindaceae</taxon>
        <taxon>Xanthoceroideae</taxon>
        <taxon>Xanthoceras</taxon>
    </lineage>
</organism>
<protein>
    <submittedName>
        <fullName evidence="1">Uncharacterized protein</fullName>
    </submittedName>
</protein>
<evidence type="ECO:0000313" key="2">
    <source>
        <dbReference type="Proteomes" id="UP000827721"/>
    </source>
</evidence>
<dbReference type="Proteomes" id="UP000827721">
    <property type="component" value="Unassembled WGS sequence"/>
</dbReference>
<sequence>MVVSQLRIASGDWYEALLNHLFLKEDVDEILSIPISMRGKEYVRIQVSYLLNHKVLVDVLCSICSKFPESTLHALLGYPKLKTIRAGFGLLDGRLIPGHYSILDFMIHL</sequence>
<evidence type="ECO:0000313" key="1">
    <source>
        <dbReference type="EMBL" id="KAH7566083.1"/>
    </source>
</evidence>
<proteinExistence type="predicted"/>
<dbReference type="EMBL" id="JAFEMO010000008">
    <property type="protein sequence ID" value="KAH7566083.1"/>
    <property type="molecule type" value="Genomic_DNA"/>
</dbReference>
<keyword evidence="2" id="KW-1185">Reference proteome</keyword>
<reference evidence="1 2" key="1">
    <citation type="submission" date="2021-02" db="EMBL/GenBank/DDBJ databases">
        <title>Plant Genome Project.</title>
        <authorList>
            <person name="Zhang R.-G."/>
        </authorList>
    </citation>
    <scope>NUCLEOTIDE SEQUENCE [LARGE SCALE GENOMIC DNA]</scope>
    <source>
        <tissue evidence="1">Leaves</tissue>
    </source>
</reference>
<accession>A0ABQ8HP35</accession>